<reference evidence="2" key="1">
    <citation type="journal article" date="2021" name="Nat. Commun.">
        <title>Genetic determinants of endophytism in the Arabidopsis root mycobiome.</title>
        <authorList>
            <person name="Mesny F."/>
            <person name="Miyauchi S."/>
            <person name="Thiergart T."/>
            <person name="Pickel B."/>
            <person name="Atanasova L."/>
            <person name="Karlsson M."/>
            <person name="Huettel B."/>
            <person name="Barry K.W."/>
            <person name="Haridas S."/>
            <person name="Chen C."/>
            <person name="Bauer D."/>
            <person name="Andreopoulos W."/>
            <person name="Pangilinan J."/>
            <person name="LaButti K."/>
            <person name="Riley R."/>
            <person name="Lipzen A."/>
            <person name="Clum A."/>
            <person name="Drula E."/>
            <person name="Henrissat B."/>
            <person name="Kohler A."/>
            <person name="Grigoriev I.V."/>
            <person name="Martin F.M."/>
            <person name="Hacquard S."/>
        </authorList>
    </citation>
    <scope>NUCLEOTIDE SEQUENCE</scope>
    <source>
        <strain evidence="2">MPI-CAGE-AT-0016</strain>
    </source>
</reference>
<protein>
    <submittedName>
        <fullName evidence="2">Uncharacterized protein</fullName>
    </submittedName>
</protein>
<organism evidence="2 3">
    <name type="scientific">Plectosphaerella cucumerina</name>
    <dbReference type="NCBI Taxonomy" id="40658"/>
    <lineage>
        <taxon>Eukaryota</taxon>
        <taxon>Fungi</taxon>
        <taxon>Dikarya</taxon>
        <taxon>Ascomycota</taxon>
        <taxon>Pezizomycotina</taxon>
        <taxon>Sordariomycetes</taxon>
        <taxon>Hypocreomycetidae</taxon>
        <taxon>Glomerellales</taxon>
        <taxon>Plectosphaerellaceae</taxon>
        <taxon>Plectosphaerella</taxon>
    </lineage>
</organism>
<accession>A0A8K0X6D2</accession>
<sequence>MQFSLASVLALSATLAAATPLAARQPTWDYPESMPLAARQTTPEPGTPLYACHENCGLTISLSREADYCVNWQWIARFDACLTCANEFNIWQYYGTSVTRVGTACGLDATPL</sequence>
<gene>
    <name evidence="2" type="ORF">B0T11DRAFT_337401</name>
</gene>
<keyword evidence="1" id="KW-0732">Signal</keyword>
<evidence type="ECO:0000313" key="2">
    <source>
        <dbReference type="EMBL" id="KAH7368190.1"/>
    </source>
</evidence>
<proteinExistence type="predicted"/>
<feature type="signal peptide" evidence="1">
    <location>
        <begin position="1"/>
        <end position="18"/>
    </location>
</feature>
<comment type="caution">
    <text evidence="2">The sequence shown here is derived from an EMBL/GenBank/DDBJ whole genome shotgun (WGS) entry which is preliminary data.</text>
</comment>
<dbReference type="EMBL" id="JAGPXD010000002">
    <property type="protein sequence ID" value="KAH7368190.1"/>
    <property type="molecule type" value="Genomic_DNA"/>
</dbReference>
<dbReference type="AlphaFoldDB" id="A0A8K0X6D2"/>
<evidence type="ECO:0000313" key="3">
    <source>
        <dbReference type="Proteomes" id="UP000813385"/>
    </source>
</evidence>
<name>A0A8K0X6D2_9PEZI</name>
<dbReference type="OrthoDB" id="4160690at2759"/>
<evidence type="ECO:0000256" key="1">
    <source>
        <dbReference type="SAM" id="SignalP"/>
    </source>
</evidence>
<dbReference type="Proteomes" id="UP000813385">
    <property type="component" value="Unassembled WGS sequence"/>
</dbReference>
<keyword evidence="3" id="KW-1185">Reference proteome</keyword>
<feature type="chain" id="PRO_5035422798" evidence="1">
    <location>
        <begin position="19"/>
        <end position="112"/>
    </location>
</feature>